<evidence type="ECO:0000256" key="9">
    <source>
        <dbReference type="ARBA" id="ARBA00022803"/>
    </source>
</evidence>
<keyword evidence="5" id="KW-0813">Transport</keyword>
<evidence type="ECO:0000256" key="3">
    <source>
        <dbReference type="ARBA" id="ARBA00005348"/>
    </source>
</evidence>
<dbReference type="PROSITE" id="PS50005">
    <property type="entry name" value="TPR"/>
    <property type="match status" value="3"/>
</dbReference>
<dbReference type="PANTHER" id="PTHR10130">
    <property type="entry name" value="PEROXISOMAL TARGETING SIGNAL 1 RECEPTOR PEX5"/>
    <property type="match status" value="1"/>
</dbReference>
<dbReference type="Proteomes" id="UP000728032">
    <property type="component" value="Unassembled WGS sequence"/>
</dbReference>
<keyword evidence="10" id="KW-0832">Ubl conjugation</keyword>
<gene>
    <name evidence="18" type="ORF">ONB1V03_LOCUS4227</name>
</gene>
<name>A0A7R9QFF5_9ACAR</name>
<evidence type="ECO:0000256" key="5">
    <source>
        <dbReference type="ARBA" id="ARBA00022448"/>
    </source>
</evidence>
<dbReference type="FunFam" id="1.25.40.10:FF:000034">
    <property type="entry name" value="Peroxisomal biogenesis factor 5 isoform 1"/>
    <property type="match status" value="1"/>
</dbReference>
<evidence type="ECO:0000256" key="15">
    <source>
        <dbReference type="ARBA" id="ARBA00046072"/>
    </source>
</evidence>
<evidence type="ECO:0000256" key="1">
    <source>
        <dbReference type="ARBA" id="ARBA00004253"/>
    </source>
</evidence>
<keyword evidence="7" id="KW-1017">Isopeptide bond</keyword>
<dbReference type="Pfam" id="PF13432">
    <property type="entry name" value="TPR_16"/>
    <property type="match status" value="1"/>
</dbReference>
<dbReference type="GO" id="GO:0005052">
    <property type="term" value="F:peroxisome matrix targeting signal-1 binding"/>
    <property type="evidence" value="ECO:0007669"/>
    <property type="project" value="TreeGrafter"/>
</dbReference>
<evidence type="ECO:0000256" key="8">
    <source>
        <dbReference type="ARBA" id="ARBA00022737"/>
    </source>
</evidence>
<evidence type="ECO:0000256" key="4">
    <source>
        <dbReference type="ARBA" id="ARBA00018416"/>
    </source>
</evidence>
<dbReference type="GO" id="GO:0005782">
    <property type="term" value="C:peroxisomal matrix"/>
    <property type="evidence" value="ECO:0007669"/>
    <property type="project" value="UniProtKB-SubCell"/>
</dbReference>
<dbReference type="InterPro" id="IPR019734">
    <property type="entry name" value="TPR_rpt"/>
</dbReference>
<comment type="subcellular location">
    <subcellularLocation>
        <location evidence="2">Cytoplasm</location>
        <location evidence="2">Cytosol</location>
    </subcellularLocation>
    <subcellularLocation>
        <location evidence="1">Peroxisome matrix</location>
    </subcellularLocation>
</comment>
<evidence type="ECO:0000256" key="17">
    <source>
        <dbReference type="PROSITE-ProRule" id="PRU00339"/>
    </source>
</evidence>
<comment type="function">
    <text evidence="16">Receptor that mediates peroxisomal import of proteins containing a C-terminal PTS1-type tripeptide peroxisomal targeting signal (SKL-type). Binds to cargo proteins containing a PTS1 peroxisomal targeting signal in the cytosol, and translocates them into the peroxisome matrix by passing through the PEX13-PEX14 docking complex along with cargo proteins. PEX5 receptor is then retrotranslocated into the cytosol, leading to release of bound cargo in the peroxisome matrix, and reset for a subsequent peroxisome import cycle.</text>
</comment>
<evidence type="ECO:0000313" key="19">
    <source>
        <dbReference type="Proteomes" id="UP000728032"/>
    </source>
</evidence>
<dbReference type="PANTHER" id="PTHR10130:SF0">
    <property type="entry name" value="GH08708P"/>
    <property type="match status" value="1"/>
</dbReference>
<dbReference type="AlphaFoldDB" id="A0A7R9QFF5"/>
<dbReference type="GO" id="GO:0005778">
    <property type="term" value="C:peroxisomal membrane"/>
    <property type="evidence" value="ECO:0007669"/>
    <property type="project" value="TreeGrafter"/>
</dbReference>
<feature type="repeat" description="TPR" evidence="17">
    <location>
        <begin position="391"/>
        <end position="424"/>
    </location>
</feature>
<evidence type="ECO:0000256" key="2">
    <source>
        <dbReference type="ARBA" id="ARBA00004514"/>
    </source>
</evidence>
<dbReference type="Gene3D" id="1.25.40.10">
    <property type="entry name" value="Tetratricopeptide repeat domain"/>
    <property type="match status" value="1"/>
</dbReference>
<comment type="similarity">
    <text evidence="3">Belongs to the peroxisomal targeting signal receptor family.</text>
</comment>
<dbReference type="GO" id="GO:0005829">
    <property type="term" value="C:cytosol"/>
    <property type="evidence" value="ECO:0007669"/>
    <property type="project" value="UniProtKB-SubCell"/>
</dbReference>
<dbReference type="GO" id="GO:0016560">
    <property type="term" value="P:protein import into peroxisome matrix, docking"/>
    <property type="evidence" value="ECO:0007669"/>
    <property type="project" value="TreeGrafter"/>
</dbReference>
<comment type="function">
    <text evidence="15">In addition to promoting peroxisomal translocation of proteins containing a PTS1 peroxisomal targeting signal, mediates peroxisomal import of proteins containing a C-terminal PTS2-type peroxisomal targeting signal via its interaction with PEX7. Interaction with PEX7 only takes place when PEX7 is associated with cargo proteins containing a PTS2 peroxisomal targeting signal. PEX7 along with PTS2-containing cargo proteins are then translocated through the PEX13-PEX14 docking complex together with PEX5.</text>
</comment>
<feature type="repeat" description="TPR" evidence="17">
    <location>
        <begin position="425"/>
        <end position="458"/>
    </location>
</feature>
<dbReference type="SUPFAM" id="SSF48452">
    <property type="entry name" value="TPR-like"/>
    <property type="match status" value="1"/>
</dbReference>
<dbReference type="InterPro" id="IPR024111">
    <property type="entry name" value="PEX5/PEX5L"/>
</dbReference>
<keyword evidence="9 17" id="KW-0802">TPR repeat</keyword>
<evidence type="ECO:0000256" key="13">
    <source>
        <dbReference type="ARBA" id="ARBA00030232"/>
    </source>
</evidence>
<evidence type="ECO:0000256" key="7">
    <source>
        <dbReference type="ARBA" id="ARBA00022499"/>
    </source>
</evidence>
<evidence type="ECO:0000256" key="6">
    <source>
        <dbReference type="ARBA" id="ARBA00022490"/>
    </source>
</evidence>
<reference evidence="18" key="1">
    <citation type="submission" date="2020-11" db="EMBL/GenBank/DDBJ databases">
        <authorList>
            <person name="Tran Van P."/>
        </authorList>
    </citation>
    <scope>NUCLEOTIDE SEQUENCE</scope>
</reference>
<keyword evidence="8" id="KW-0677">Repeat</keyword>
<keyword evidence="19" id="KW-1185">Reference proteome</keyword>
<dbReference type="EMBL" id="OC916241">
    <property type="protein sequence ID" value="CAD7643616.1"/>
    <property type="molecule type" value="Genomic_DNA"/>
</dbReference>
<accession>A0A7R9QFF5</accession>
<keyword evidence="11" id="KW-0653">Protein transport</keyword>
<protein>
    <recommendedName>
        <fullName evidence="4">Peroxisomal targeting signal 1 receptor</fullName>
    </recommendedName>
    <alternativeName>
        <fullName evidence="13">PTS1-BP</fullName>
    </alternativeName>
    <alternativeName>
        <fullName evidence="14">Peroxin-5</fullName>
    </alternativeName>
</protein>
<dbReference type="SMART" id="SM00028">
    <property type="entry name" value="TPR"/>
    <property type="match status" value="5"/>
</dbReference>
<dbReference type="InterPro" id="IPR011990">
    <property type="entry name" value="TPR-like_helical_dom_sf"/>
</dbReference>
<keyword evidence="12" id="KW-0576">Peroxisome</keyword>
<dbReference type="EMBL" id="CAJPVJ010001416">
    <property type="protein sequence ID" value="CAG2164677.1"/>
    <property type="molecule type" value="Genomic_DNA"/>
</dbReference>
<evidence type="ECO:0000313" key="18">
    <source>
        <dbReference type="EMBL" id="CAD7643616.1"/>
    </source>
</evidence>
<feature type="repeat" description="TPR" evidence="17">
    <location>
        <begin position="269"/>
        <end position="302"/>
    </location>
</feature>
<evidence type="ECO:0000256" key="16">
    <source>
        <dbReference type="ARBA" id="ARBA00046106"/>
    </source>
</evidence>
<evidence type="ECO:0000256" key="12">
    <source>
        <dbReference type="ARBA" id="ARBA00023140"/>
    </source>
</evidence>
<evidence type="ECO:0000256" key="10">
    <source>
        <dbReference type="ARBA" id="ARBA00022843"/>
    </source>
</evidence>
<evidence type="ECO:0000256" key="11">
    <source>
        <dbReference type="ARBA" id="ARBA00022927"/>
    </source>
</evidence>
<proteinExistence type="inferred from homology"/>
<sequence>MESLLREVQRLDDNPIGDESFAAFAQRGQQWTQEFAADQRLDYGFGLESEPRLRLDQELADAKWADEYLAETERQFTPNPLDTTVVAADQWLDEFRAAEDPLSLTAEANKLMESIDPSLSETEFVRFVQKMGNSELSLDSATTADNWSQDYAQQLNKRADNWAQELTNELTNQKTSEEERHDLDDDTEFWSKLAKDWKEIGLVDDQSSADSQWASDFMAAKDEYKFNEENPLREHPNPFEEGLKKLKEGDIPSAVLLFEAAVQREPNDPVVWQYLGTTQAENEHDSAAIAALTKCLSLEPNDLKALMALAVSYTNESMQTQACNTLKEWLKRNPKYQNLLPQETPTAQSNVDAFGFGPPYAISSIITSGQHKEVKELFIAAARQSPTDADPDVQCGLGVLFNLSGEYERAADCFQSALQVRPNDSLLWNRLGATLANGSQSEEAINAYREALAISPGFIRSRFNLGISCINLGAYREAAEHFLTVLNLQAAGRGPVGSRPLTSANVWSTLRMVMTLMNRMDLLPFVDSRELEKLNNEFQMTDQNT</sequence>
<dbReference type="OrthoDB" id="10006023at2759"/>
<keyword evidence="6" id="KW-0963">Cytoplasm</keyword>
<evidence type="ECO:0000256" key="14">
    <source>
        <dbReference type="ARBA" id="ARBA00032505"/>
    </source>
</evidence>
<organism evidence="18">
    <name type="scientific">Oppiella nova</name>
    <dbReference type="NCBI Taxonomy" id="334625"/>
    <lineage>
        <taxon>Eukaryota</taxon>
        <taxon>Metazoa</taxon>
        <taxon>Ecdysozoa</taxon>
        <taxon>Arthropoda</taxon>
        <taxon>Chelicerata</taxon>
        <taxon>Arachnida</taxon>
        <taxon>Acari</taxon>
        <taxon>Acariformes</taxon>
        <taxon>Sarcoptiformes</taxon>
        <taxon>Oribatida</taxon>
        <taxon>Brachypylina</taxon>
        <taxon>Oppioidea</taxon>
        <taxon>Oppiidae</taxon>
        <taxon>Oppiella</taxon>
    </lineage>
</organism>